<protein>
    <submittedName>
        <fullName evidence="2">Nitrogen fixation/metabolism regulation signal transduction histidine kinase</fullName>
    </submittedName>
</protein>
<sequence>MTKPHRINRPRGKILAAVLTAVLISLAMGIYHYVPIDERLENTYYYSFGYKFAVGLLINLAILLFLLTPLSILVDGLLLYRKKDNTYIRLLVAIVAYVLLGFTGGIIYSIFTLNFTTFSAQTIHIIAGSLVFLAFQLVLNRSFLHSSSHR</sequence>
<evidence type="ECO:0000313" key="3">
    <source>
        <dbReference type="Proteomes" id="UP000810207"/>
    </source>
</evidence>
<organism evidence="2 3">
    <name type="scientific">Paenibacillus xylanexedens</name>
    <dbReference type="NCBI Taxonomy" id="528191"/>
    <lineage>
        <taxon>Bacteria</taxon>
        <taxon>Bacillati</taxon>
        <taxon>Bacillota</taxon>
        <taxon>Bacilli</taxon>
        <taxon>Bacillales</taxon>
        <taxon>Paenibacillaceae</taxon>
        <taxon>Paenibacillus</taxon>
    </lineage>
</organism>
<dbReference type="RefSeq" id="WP_211080832.1">
    <property type="nucleotide sequence ID" value="NZ_CBCSLC010000002.1"/>
</dbReference>
<keyword evidence="2" id="KW-0808">Transferase</keyword>
<reference evidence="2 3" key="1">
    <citation type="submission" date="2021-03" db="EMBL/GenBank/DDBJ databases">
        <title>Genomic Encyclopedia of Type Strains, Phase IV (KMG-IV): sequencing the most valuable type-strain genomes for metagenomic binning, comparative biology and taxonomic classification.</title>
        <authorList>
            <person name="Goeker M."/>
        </authorList>
    </citation>
    <scope>NUCLEOTIDE SEQUENCE [LARGE SCALE GENOMIC DNA]</scope>
    <source>
        <strain evidence="2 3">DSM 21292</strain>
    </source>
</reference>
<keyword evidence="1" id="KW-0812">Transmembrane</keyword>
<comment type="caution">
    <text evidence="2">The sequence shown here is derived from an EMBL/GenBank/DDBJ whole genome shotgun (WGS) entry which is preliminary data.</text>
</comment>
<gene>
    <name evidence="2" type="ORF">J2Z28_000196</name>
</gene>
<keyword evidence="2" id="KW-0418">Kinase</keyword>
<proteinExistence type="predicted"/>
<name>A0ABS4RL47_PAEXY</name>
<dbReference type="EMBL" id="JAGIKV010000001">
    <property type="protein sequence ID" value="MBP2243591.1"/>
    <property type="molecule type" value="Genomic_DNA"/>
</dbReference>
<feature type="transmembrane region" description="Helical" evidence="1">
    <location>
        <begin position="123"/>
        <end position="144"/>
    </location>
</feature>
<accession>A0ABS4RL47</accession>
<feature type="transmembrane region" description="Helical" evidence="1">
    <location>
        <begin position="90"/>
        <end position="111"/>
    </location>
</feature>
<keyword evidence="1" id="KW-0472">Membrane</keyword>
<keyword evidence="1" id="KW-1133">Transmembrane helix</keyword>
<dbReference type="Proteomes" id="UP000810207">
    <property type="component" value="Unassembled WGS sequence"/>
</dbReference>
<feature type="transmembrane region" description="Helical" evidence="1">
    <location>
        <begin position="12"/>
        <end position="34"/>
    </location>
</feature>
<evidence type="ECO:0000313" key="2">
    <source>
        <dbReference type="EMBL" id="MBP2243591.1"/>
    </source>
</evidence>
<dbReference type="GO" id="GO:0016301">
    <property type="term" value="F:kinase activity"/>
    <property type="evidence" value="ECO:0007669"/>
    <property type="project" value="UniProtKB-KW"/>
</dbReference>
<keyword evidence="3" id="KW-1185">Reference proteome</keyword>
<evidence type="ECO:0000256" key="1">
    <source>
        <dbReference type="SAM" id="Phobius"/>
    </source>
</evidence>
<feature type="transmembrane region" description="Helical" evidence="1">
    <location>
        <begin position="54"/>
        <end position="78"/>
    </location>
</feature>